<keyword evidence="2 6" id="KW-0812">Transmembrane</keyword>
<dbReference type="Gene3D" id="1.20.1250.20">
    <property type="entry name" value="MFS general substrate transporter like domains"/>
    <property type="match status" value="1"/>
</dbReference>
<dbReference type="InterPro" id="IPR020846">
    <property type="entry name" value="MFS_dom"/>
</dbReference>
<dbReference type="EMBL" id="JAPQKH010000006">
    <property type="protein sequence ID" value="KAJ5093358.1"/>
    <property type="molecule type" value="Genomic_DNA"/>
</dbReference>
<dbReference type="Proteomes" id="UP001149165">
    <property type="component" value="Unassembled WGS sequence"/>
</dbReference>
<dbReference type="AlphaFoldDB" id="A0A9W9K500"/>
<feature type="transmembrane region" description="Helical" evidence="6">
    <location>
        <begin position="337"/>
        <end position="358"/>
    </location>
</feature>
<dbReference type="OrthoDB" id="2585655at2759"/>
<dbReference type="GO" id="GO:0022857">
    <property type="term" value="F:transmembrane transporter activity"/>
    <property type="evidence" value="ECO:0007669"/>
    <property type="project" value="InterPro"/>
</dbReference>
<evidence type="ECO:0000256" key="4">
    <source>
        <dbReference type="ARBA" id="ARBA00023136"/>
    </source>
</evidence>
<organism evidence="8 9">
    <name type="scientific">Penicillium angulare</name>
    <dbReference type="NCBI Taxonomy" id="116970"/>
    <lineage>
        <taxon>Eukaryota</taxon>
        <taxon>Fungi</taxon>
        <taxon>Dikarya</taxon>
        <taxon>Ascomycota</taxon>
        <taxon>Pezizomycotina</taxon>
        <taxon>Eurotiomycetes</taxon>
        <taxon>Eurotiomycetidae</taxon>
        <taxon>Eurotiales</taxon>
        <taxon>Aspergillaceae</taxon>
        <taxon>Penicillium</taxon>
    </lineage>
</organism>
<dbReference type="GO" id="GO:0005886">
    <property type="term" value="C:plasma membrane"/>
    <property type="evidence" value="ECO:0007669"/>
    <property type="project" value="TreeGrafter"/>
</dbReference>
<feature type="transmembrane region" description="Helical" evidence="6">
    <location>
        <begin position="295"/>
        <end position="316"/>
    </location>
</feature>
<comment type="caution">
    <text evidence="8">The sequence shown here is derived from an EMBL/GenBank/DDBJ whole genome shotgun (WGS) entry which is preliminary data.</text>
</comment>
<comment type="subcellular location">
    <subcellularLocation>
        <location evidence="1">Membrane</location>
        <topology evidence="1">Multi-pass membrane protein</topology>
    </subcellularLocation>
</comment>
<feature type="transmembrane region" description="Helical" evidence="6">
    <location>
        <begin position="170"/>
        <end position="193"/>
    </location>
</feature>
<evidence type="ECO:0000259" key="7">
    <source>
        <dbReference type="PROSITE" id="PS50850"/>
    </source>
</evidence>
<dbReference type="PANTHER" id="PTHR23502:SF2">
    <property type="entry name" value="TRANSPORTER, PUTATIVE (AFU_ORTHOLOGUE AFUA_2G08910)-RELATED"/>
    <property type="match status" value="1"/>
</dbReference>
<evidence type="ECO:0000256" key="3">
    <source>
        <dbReference type="ARBA" id="ARBA00022989"/>
    </source>
</evidence>
<sequence length="467" mass="51587">MKKMKDADESTTKANPTRFEDGTQDATIEDLTVVHAWSDVKRTMFLLMVAFHAMMGIFMVAGIIPASSSLAEQYNVSEVEVSYLISVPVLLVGIFPILWSQVSNAIGLNQVLLLSVFGACVCNIAGGFCKSYGSQMATRVVMSFFICPPLGIGSKVATELFPPGKRGQKLGVWTLMSTLGAPGGPFIMGFVIQHLNHNWMFWVFAIINICQLIAYITLFSWSDNVTTQSHFWKHLRNNLKSRGEPPIKLNSMASCLLHKNVVIPIFAYAIQYSYSNLVMVVEMPIAIGAKFQLDAQAIGLQYISIILGAVIGEIIAGRVSDLFMRSQRNRGRTDPDIRLWIGYPGIISAVVGIVIWGVQLQNSAEGHWNVTPLIGCGISNFGNQVMTTTWVSFAVDSFPTYSAEIGLWTNLFRQTWGFVGPFYFPRMFERCGFAVAAGIFVVIITGFSALPIFYVHLTGKMKATRLH</sequence>
<feature type="transmembrane region" description="Helical" evidence="6">
    <location>
        <begin position="111"/>
        <end position="128"/>
    </location>
</feature>
<evidence type="ECO:0000256" key="5">
    <source>
        <dbReference type="SAM" id="MobiDB-lite"/>
    </source>
</evidence>
<keyword evidence="9" id="KW-1185">Reference proteome</keyword>
<dbReference type="Pfam" id="PF07690">
    <property type="entry name" value="MFS_1"/>
    <property type="match status" value="1"/>
</dbReference>
<feature type="transmembrane region" description="Helical" evidence="6">
    <location>
        <begin position="45"/>
        <end position="66"/>
    </location>
</feature>
<evidence type="ECO:0000256" key="1">
    <source>
        <dbReference type="ARBA" id="ARBA00004141"/>
    </source>
</evidence>
<feature type="transmembrane region" description="Helical" evidence="6">
    <location>
        <begin position="433"/>
        <end position="457"/>
    </location>
</feature>
<keyword evidence="3 6" id="KW-1133">Transmembrane helix</keyword>
<evidence type="ECO:0000313" key="8">
    <source>
        <dbReference type="EMBL" id="KAJ5093358.1"/>
    </source>
</evidence>
<feature type="domain" description="Major facilitator superfamily (MFS) profile" evidence="7">
    <location>
        <begin position="45"/>
        <end position="462"/>
    </location>
</feature>
<keyword evidence="4 6" id="KW-0472">Membrane</keyword>
<name>A0A9W9K500_9EURO</name>
<feature type="region of interest" description="Disordered" evidence="5">
    <location>
        <begin position="1"/>
        <end position="21"/>
    </location>
</feature>
<dbReference type="PANTHER" id="PTHR23502">
    <property type="entry name" value="MAJOR FACILITATOR SUPERFAMILY"/>
    <property type="match status" value="1"/>
</dbReference>
<reference evidence="8" key="2">
    <citation type="journal article" date="2023" name="IMA Fungus">
        <title>Comparative genomic study of the Penicillium genus elucidates a diverse pangenome and 15 lateral gene transfer events.</title>
        <authorList>
            <person name="Petersen C."/>
            <person name="Sorensen T."/>
            <person name="Nielsen M.R."/>
            <person name="Sondergaard T.E."/>
            <person name="Sorensen J.L."/>
            <person name="Fitzpatrick D.A."/>
            <person name="Frisvad J.C."/>
            <person name="Nielsen K.L."/>
        </authorList>
    </citation>
    <scope>NUCLEOTIDE SEQUENCE</scope>
    <source>
        <strain evidence="8">IBT 30069</strain>
    </source>
</reference>
<protein>
    <submittedName>
        <fullName evidence="8">MFS general substrate transporter</fullName>
    </submittedName>
</protein>
<feature type="transmembrane region" description="Helical" evidence="6">
    <location>
        <begin position="81"/>
        <end position="99"/>
    </location>
</feature>
<evidence type="ECO:0000313" key="9">
    <source>
        <dbReference type="Proteomes" id="UP001149165"/>
    </source>
</evidence>
<evidence type="ECO:0000256" key="6">
    <source>
        <dbReference type="SAM" id="Phobius"/>
    </source>
</evidence>
<proteinExistence type="predicted"/>
<feature type="transmembrane region" description="Helical" evidence="6">
    <location>
        <begin position="199"/>
        <end position="221"/>
    </location>
</feature>
<feature type="compositionally biased region" description="Basic and acidic residues" evidence="5">
    <location>
        <begin position="1"/>
        <end position="11"/>
    </location>
</feature>
<accession>A0A9W9K500</accession>
<dbReference type="SUPFAM" id="SSF103473">
    <property type="entry name" value="MFS general substrate transporter"/>
    <property type="match status" value="1"/>
</dbReference>
<evidence type="ECO:0000256" key="2">
    <source>
        <dbReference type="ARBA" id="ARBA00022692"/>
    </source>
</evidence>
<dbReference type="PROSITE" id="PS50850">
    <property type="entry name" value="MFS"/>
    <property type="match status" value="1"/>
</dbReference>
<gene>
    <name evidence="8" type="ORF">N7456_009219</name>
</gene>
<dbReference type="InterPro" id="IPR011701">
    <property type="entry name" value="MFS"/>
</dbReference>
<dbReference type="InterPro" id="IPR036259">
    <property type="entry name" value="MFS_trans_sf"/>
</dbReference>
<reference evidence="8" key="1">
    <citation type="submission" date="2022-11" db="EMBL/GenBank/DDBJ databases">
        <authorList>
            <person name="Petersen C."/>
        </authorList>
    </citation>
    <scope>NUCLEOTIDE SEQUENCE</scope>
    <source>
        <strain evidence="8">IBT 30069</strain>
    </source>
</reference>